<sequence length="510" mass="57799">MKHKKVSSSWCCRNFTLCSHLQSTTDQSIAMENKMTLPEKTEGNTDKASPSFIQCVLCGVEFSRKYFLPTLFQHAVYCHGIQTFKDLLCYFNKNSTQQNTHTLCNLCHTIYPKELSHNMDEHSVNGTYYCHLCDFTTTTSCLYEFHPHKINPPLFWCTGCHATFIDPRYAKIHLEECCRKMLSYQGNCEVITERAPTNTDMSTAIELIPKPYSFSDCDHDHNEDQSSLVFKQIIDKFDERHVISFPCRFCPKPSSTKCQVCPVCYCDDCKQCDPYLYMTKICMHCYMHAYSVWNDPILVFTKGLFGILSGFTRPKGTTSPRNRHGLAMHGPYVAKAGAIVSEALALAVPIDRLNIPYGLERLVEATQYDDDGMPCFLADFGSYVFFAGSVIVPPLYFARDSPDPLCRLEVTLLAGLEIGYPVAVVTLRAVRDFEVGKNKVREITIRRQCLTEYPWRGAAHLCLDPILAIPPQHRPTALPPGTPCPKSAFSQYFAGRSPFKEPKESLVTTQ</sequence>
<name>A0A132NYQ9_GIAIN</name>
<gene>
    <name evidence="1" type="ORF">QR46_1183</name>
</gene>
<dbReference type="OrthoDB" id="10253807at2759"/>
<dbReference type="Proteomes" id="UP000070089">
    <property type="component" value="Unassembled WGS sequence"/>
</dbReference>
<proteinExistence type="predicted"/>
<dbReference type="AlphaFoldDB" id="A0A132NYQ9"/>
<accession>A0A132NYQ9</accession>
<reference evidence="1 2" key="1">
    <citation type="journal article" date="2015" name="Mol. Biochem. Parasitol.">
        <title>Identification of polymorphic genes for use in assemblage B genotyping assays through comparative genomics of multiple assemblage B Giardia duodenalis isolates.</title>
        <authorList>
            <person name="Wielinga C."/>
            <person name="Thompson R.C."/>
            <person name="Monis P."/>
            <person name="Ryan U."/>
        </authorList>
    </citation>
    <scope>NUCLEOTIDE SEQUENCE [LARGE SCALE GENOMIC DNA]</scope>
    <source>
        <strain evidence="1 2">BAH15c1</strain>
    </source>
</reference>
<dbReference type="VEuPathDB" id="GiardiaDB:QR46_1183"/>
<evidence type="ECO:0000313" key="2">
    <source>
        <dbReference type="Proteomes" id="UP000070089"/>
    </source>
</evidence>
<dbReference type="EMBL" id="JXTI01000022">
    <property type="protein sequence ID" value="KWX14822.1"/>
    <property type="molecule type" value="Genomic_DNA"/>
</dbReference>
<evidence type="ECO:0000313" key="1">
    <source>
        <dbReference type="EMBL" id="KWX14822.1"/>
    </source>
</evidence>
<protein>
    <submittedName>
        <fullName evidence="1">Uncharacterized protein</fullName>
    </submittedName>
</protein>
<organism evidence="1 2">
    <name type="scientific">Giardia duodenalis assemblage B</name>
    <dbReference type="NCBI Taxonomy" id="1394984"/>
    <lineage>
        <taxon>Eukaryota</taxon>
        <taxon>Metamonada</taxon>
        <taxon>Diplomonadida</taxon>
        <taxon>Hexamitidae</taxon>
        <taxon>Giardiinae</taxon>
        <taxon>Giardia</taxon>
    </lineage>
</organism>
<comment type="caution">
    <text evidence="1">The sequence shown here is derived from an EMBL/GenBank/DDBJ whole genome shotgun (WGS) entry which is preliminary data.</text>
</comment>